<feature type="compositionally biased region" description="Polar residues" evidence="1">
    <location>
        <begin position="162"/>
        <end position="194"/>
    </location>
</feature>
<evidence type="ECO:0000313" key="2">
    <source>
        <dbReference type="EMBL" id="PNF32635.1"/>
    </source>
</evidence>
<dbReference type="InParanoid" id="A0A2J7QVM1"/>
<evidence type="ECO:0008006" key="4">
    <source>
        <dbReference type="Google" id="ProtNLM"/>
    </source>
</evidence>
<dbReference type="AlphaFoldDB" id="A0A2J7QVM1"/>
<feature type="region of interest" description="Disordered" evidence="1">
    <location>
        <begin position="117"/>
        <end position="137"/>
    </location>
</feature>
<name>A0A2J7QVM1_9NEOP</name>
<feature type="region of interest" description="Disordered" evidence="1">
    <location>
        <begin position="283"/>
        <end position="328"/>
    </location>
</feature>
<feature type="compositionally biased region" description="Low complexity" evidence="1">
    <location>
        <begin position="283"/>
        <end position="292"/>
    </location>
</feature>
<protein>
    <recommendedName>
        <fullName evidence="4">Anillin N-terminal domain-containing protein</fullName>
    </recommendedName>
</protein>
<dbReference type="OrthoDB" id="5915976at2759"/>
<dbReference type="Proteomes" id="UP000235965">
    <property type="component" value="Unassembled WGS sequence"/>
</dbReference>
<comment type="caution">
    <text evidence="2">The sequence shown here is derived from an EMBL/GenBank/DDBJ whole genome shotgun (WGS) entry which is preliminary data.</text>
</comment>
<reference evidence="2 3" key="1">
    <citation type="submission" date="2017-12" db="EMBL/GenBank/DDBJ databases">
        <title>Hemimetabolous genomes reveal molecular basis of termite eusociality.</title>
        <authorList>
            <person name="Harrison M.C."/>
            <person name="Jongepier E."/>
            <person name="Robertson H.M."/>
            <person name="Arning N."/>
            <person name="Bitard-Feildel T."/>
            <person name="Chao H."/>
            <person name="Childers C.P."/>
            <person name="Dinh H."/>
            <person name="Doddapaneni H."/>
            <person name="Dugan S."/>
            <person name="Gowin J."/>
            <person name="Greiner C."/>
            <person name="Han Y."/>
            <person name="Hu H."/>
            <person name="Hughes D.S.T."/>
            <person name="Huylmans A.-K."/>
            <person name="Kemena C."/>
            <person name="Kremer L.P.M."/>
            <person name="Lee S.L."/>
            <person name="Lopez-Ezquerra A."/>
            <person name="Mallet L."/>
            <person name="Monroy-Kuhn J.M."/>
            <person name="Moser A."/>
            <person name="Murali S.C."/>
            <person name="Muzny D.M."/>
            <person name="Otani S."/>
            <person name="Piulachs M.-D."/>
            <person name="Poelchau M."/>
            <person name="Qu J."/>
            <person name="Schaub F."/>
            <person name="Wada-Katsumata A."/>
            <person name="Worley K.C."/>
            <person name="Xie Q."/>
            <person name="Ylla G."/>
            <person name="Poulsen M."/>
            <person name="Gibbs R.A."/>
            <person name="Schal C."/>
            <person name="Richards S."/>
            <person name="Belles X."/>
            <person name="Korb J."/>
            <person name="Bornberg-Bauer E."/>
        </authorList>
    </citation>
    <scope>NUCLEOTIDE SEQUENCE [LARGE SCALE GENOMIC DNA]</scope>
    <source>
        <tissue evidence="2">Whole body</tissue>
    </source>
</reference>
<evidence type="ECO:0000313" key="3">
    <source>
        <dbReference type="Proteomes" id="UP000235965"/>
    </source>
</evidence>
<evidence type="ECO:0000256" key="1">
    <source>
        <dbReference type="SAM" id="MobiDB-lite"/>
    </source>
</evidence>
<sequence length="488" mass="52523">MNAGLEVSMHRNPLQDYNHTQLLNVTTQVEVTASKTDGEPITSNVSVTPKKVECVSPHYEEGDENATKETINVGISEKPGCTSAIRDSARSRLRRLGALYADSQLSSPIHKTEAHFSAEQAEVENEVPQRTHSKMKSGARLAKLAMLADTIRHWEDEVSHPTAVSSHASPDPNKGSSGNDANHTTSTAETLSSKIESKPNPDQQCLKVAKTKQFMLDENTVATLGEENDDKTCNIPAPVSSDEVKNKLATIQENVSETLLDSVKLLPVQGSQTPVMGMNILHSSSSNKLTSSPGKRNVLPRSTGSPCVPNVPQMGLRVGSPRKGDSSPKIGSVLHKAALFESSPTKKNSKDPTELSVAERLAMFEHNKGQALMPKAALSMPVPAKYIAGSSDGQKSIPSKVYSPGKGNRMVNSTVTQLQESVTSNTNAKTVLPPGKQSGHVVKQANKSCVADTALSPAAPSEGMNYYFINYYIVTCWVYNATNNFTPY</sequence>
<organism evidence="2 3">
    <name type="scientific">Cryptotermes secundus</name>
    <dbReference type="NCBI Taxonomy" id="105785"/>
    <lineage>
        <taxon>Eukaryota</taxon>
        <taxon>Metazoa</taxon>
        <taxon>Ecdysozoa</taxon>
        <taxon>Arthropoda</taxon>
        <taxon>Hexapoda</taxon>
        <taxon>Insecta</taxon>
        <taxon>Pterygota</taxon>
        <taxon>Neoptera</taxon>
        <taxon>Polyneoptera</taxon>
        <taxon>Dictyoptera</taxon>
        <taxon>Blattodea</taxon>
        <taxon>Blattoidea</taxon>
        <taxon>Termitoidae</taxon>
        <taxon>Kalotermitidae</taxon>
        <taxon>Cryptotermitinae</taxon>
        <taxon>Cryptotermes</taxon>
    </lineage>
</organism>
<keyword evidence="3" id="KW-1185">Reference proteome</keyword>
<dbReference type="EMBL" id="NEVH01009783">
    <property type="protein sequence ID" value="PNF32635.1"/>
    <property type="molecule type" value="Genomic_DNA"/>
</dbReference>
<accession>A0A2J7QVM1</accession>
<dbReference type="STRING" id="105785.A0A2J7QVM1"/>
<gene>
    <name evidence="2" type="ORF">B7P43_G15513</name>
</gene>
<feature type="region of interest" description="Disordered" evidence="1">
    <location>
        <begin position="158"/>
        <end position="202"/>
    </location>
</feature>
<proteinExistence type="predicted"/>